<sequence>MPCPRPARRAIARLVRFGVTLRLAGAAAALACSAPQPHWPRAVQALQPLGAVVLPRSADGPARHLGGISGADFDPASGRWWLLSDDRGEHAPVRAYELRLPIAADGAGTPQVLGVVTLKRPDGQPFARFGADGEALRFDPCRGELLWASEGDPAHGAAPFVRRAAPDGRFLGELSLPPNLNTPPGSRRGPRPNRSFEGLGFTPDGRTLWLALESPLLEDGPLPTTGAGAMLRFTRFERPRADAPLVPAGQFAYPVDALPRTGSGGGGRADNGVSELLPIDAKTLLVIERAGHEVADGRFGFRARLYIAELAGADDVGGFETLAGARFTPLRKRLLLDLGATENIEAAAWGPRLPDGRATLLLVSDDNFAPHQPTMLRWFAVSER</sequence>
<proteinExistence type="predicted"/>
<dbReference type="RefSeq" id="WP_173127412.1">
    <property type="nucleotide sequence ID" value="NZ_JABRWJ010000007.1"/>
</dbReference>
<feature type="region of interest" description="Disordered" evidence="1">
    <location>
        <begin position="172"/>
        <end position="198"/>
    </location>
</feature>
<reference evidence="4 5" key="1">
    <citation type="submission" date="2020-05" db="EMBL/GenBank/DDBJ databases">
        <title>Aquincola sp. isolate from soil.</title>
        <authorList>
            <person name="Han J."/>
            <person name="Kim D.-U."/>
        </authorList>
    </citation>
    <scope>NUCLEOTIDE SEQUENCE [LARGE SCALE GENOMIC DNA]</scope>
    <source>
        <strain evidence="4 5">S2</strain>
    </source>
</reference>
<name>A0ABX2EMB6_9BURK</name>
<dbReference type="Pfam" id="PF13449">
    <property type="entry name" value="Phytase-like"/>
    <property type="match status" value="1"/>
</dbReference>
<dbReference type="SUPFAM" id="SSF63825">
    <property type="entry name" value="YWTD domain"/>
    <property type="match status" value="1"/>
</dbReference>
<keyword evidence="5" id="KW-1185">Reference proteome</keyword>
<dbReference type="InterPro" id="IPR027372">
    <property type="entry name" value="Phytase-like_dom"/>
</dbReference>
<keyword evidence="2" id="KW-0732">Signal</keyword>
<dbReference type="EMBL" id="JABRWJ010000007">
    <property type="protein sequence ID" value="NRF69784.1"/>
    <property type="molecule type" value="Genomic_DNA"/>
</dbReference>
<feature type="compositionally biased region" description="Low complexity" evidence="1">
    <location>
        <begin position="183"/>
        <end position="195"/>
    </location>
</feature>
<evidence type="ECO:0000256" key="1">
    <source>
        <dbReference type="SAM" id="MobiDB-lite"/>
    </source>
</evidence>
<gene>
    <name evidence="4" type="ORF">HLB44_22520</name>
</gene>
<organism evidence="4 5">
    <name type="scientific">Pseudaquabacterium terrae</name>
    <dbReference type="NCBI Taxonomy" id="2732868"/>
    <lineage>
        <taxon>Bacteria</taxon>
        <taxon>Pseudomonadati</taxon>
        <taxon>Pseudomonadota</taxon>
        <taxon>Betaproteobacteria</taxon>
        <taxon>Burkholderiales</taxon>
        <taxon>Sphaerotilaceae</taxon>
        <taxon>Pseudaquabacterium</taxon>
    </lineage>
</organism>
<protein>
    <submittedName>
        <fullName evidence="4">Esterase-like activity of phytase family protein</fullName>
    </submittedName>
</protein>
<evidence type="ECO:0000256" key="2">
    <source>
        <dbReference type="SAM" id="SignalP"/>
    </source>
</evidence>
<accession>A0ABX2EMB6</accession>
<evidence type="ECO:0000313" key="5">
    <source>
        <dbReference type="Proteomes" id="UP000737171"/>
    </source>
</evidence>
<comment type="caution">
    <text evidence="4">The sequence shown here is derived from an EMBL/GenBank/DDBJ whole genome shotgun (WGS) entry which is preliminary data.</text>
</comment>
<evidence type="ECO:0000259" key="3">
    <source>
        <dbReference type="Pfam" id="PF13449"/>
    </source>
</evidence>
<feature type="domain" description="Phytase-like" evidence="3">
    <location>
        <begin position="64"/>
        <end position="368"/>
    </location>
</feature>
<dbReference type="Proteomes" id="UP000737171">
    <property type="component" value="Unassembled WGS sequence"/>
</dbReference>
<feature type="signal peptide" evidence="2">
    <location>
        <begin position="1"/>
        <end position="31"/>
    </location>
</feature>
<evidence type="ECO:0000313" key="4">
    <source>
        <dbReference type="EMBL" id="NRF69784.1"/>
    </source>
</evidence>
<feature type="chain" id="PRO_5047151091" evidence="2">
    <location>
        <begin position="32"/>
        <end position="384"/>
    </location>
</feature>